<dbReference type="InterPro" id="IPR052571">
    <property type="entry name" value="Mt_RNA_Methyltransferase"/>
</dbReference>
<dbReference type="GO" id="GO:0051539">
    <property type="term" value="F:4 iron, 4 sulfur cluster binding"/>
    <property type="evidence" value="ECO:0007669"/>
    <property type="project" value="EnsemblFungi"/>
</dbReference>
<evidence type="ECO:0000256" key="8">
    <source>
        <dbReference type="SAM" id="MobiDB-lite"/>
    </source>
</evidence>
<dbReference type="GO" id="GO:0003735">
    <property type="term" value="F:structural constituent of ribosome"/>
    <property type="evidence" value="ECO:0000318"/>
    <property type="project" value="GO_Central"/>
</dbReference>
<accession>Q75C53</accession>
<dbReference type="InParanoid" id="Q75C53"/>
<protein>
    <submittedName>
        <fullName evidence="9">ACR064Wp</fullName>
    </submittedName>
</protein>
<dbReference type="OrthoDB" id="421327at2759"/>
<keyword evidence="2" id="KW-0479">Metal-binding</keyword>
<comment type="subcellular location">
    <subcellularLocation>
        <location evidence="1">Mitochondrion</location>
    </subcellularLocation>
</comment>
<name>Q75C53_EREGS</name>
<keyword evidence="6" id="KW-0496">Mitochondrion</keyword>
<dbReference type="KEGG" id="ago:AGOS_ACR064W"/>
<organism evidence="9 10">
    <name type="scientific">Eremothecium gossypii (strain ATCC 10895 / CBS 109.51 / FGSC 9923 / NRRL Y-1056)</name>
    <name type="common">Yeast</name>
    <name type="synonym">Ashbya gossypii</name>
    <dbReference type="NCBI Taxonomy" id="284811"/>
    <lineage>
        <taxon>Eukaryota</taxon>
        <taxon>Fungi</taxon>
        <taxon>Dikarya</taxon>
        <taxon>Ascomycota</taxon>
        <taxon>Saccharomycotina</taxon>
        <taxon>Saccharomycetes</taxon>
        <taxon>Saccharomycetales</taxon>
        <taxon>Saccharomycetaceae</taxon>
        <taxon>Eremothecium</taxon>
    </lineage>
</organism>
<comment type="function">
    <text evidence="7">Mitochondrial ribosome (mitoribosome) assembly factor. Binds at the interface of the head and body domains of the mitochondrial small ribosomal subunit (mt-SSU), occluding the mRNA channel and preventing compaction of the head domain towards the body. Probable inactive methyltransferase: retains the characteristic folding and ability to bind S-adenosyl-L-methionine, but it probably lost its methyltransferase activity.</text>
</comment>
<gene>
    <name evidence="9" type="ORF">AGOS_ACR064W</name>
</gene>
<keyword evidence="10" id="KW-1185">Reference proteome</keyword>
<dbReference type="OMA" id="HRKCPLQ"/>
<evidence type="ECO:0000256" key="5">
    <source>
        <dbReference type="ARBA" id="ARBA00023014"/>
    </source>
</evidence>
<keyword evidence="4" id="KW-0408">Iron</keyword>
<dbReference type="RefSeq" id="NP_983466.1">
    <property type="nucleotide sequence ID" value="NM_208819.1"/>
</dbReference>
<evidence type="ECO:0000313" key="10">
    <source>
        <dbReference type="Proteomes" id="UP000000591"/>
    </source>
</evidence>
<evidence type="ECO:0000256" key="4">
    <source>
        <dbReference type="ARBA" id="ARBA00023004"/>
    </source>
</evidence>
<proteinExistence type="predicted"/>
<dbReference type="AlphaFoldDB" id="Q75C53"/>
<dbReference type="FunCoup" id="Q75C53">
    <property type="interactions" value="329"/>
</dbReference>
<evidence type="ECO:0000256" key="3">
    <source>
        <dbReference type="ARBA" id="ARBA00022946"/>
    </source>
</evidence>
<evidence type="ECO:0000313" key="9">
    <source>
        <dbReference type="EMBL" id="AAS51290.1"/>
    </source>
</evidence>
<evidence type="ECO:0000256" key="6">
    <source>
        <dbReference type="ARBA" id="ARBA00023128"/>
    </source>
</evidence>
<evidence type="ECO:0000256" key="2">
    <source>
        <dbReference type="ARBA" id="ARBA00022723"/>
    </source>
</evidence>
<dbReference type="STRING" id="284811.Q75C53"/>
<reference evidence="9 10" key="1">
    <citation type="journal article" date="2004" name="Science">
        <title>The Ashbya gossypii genome as a tool for mapping the ancient Saccharomyces cerevisiae genome.</title>
        <authorList>
            <person name="Dietrich F.S."/>
            <person name="Voegeli S."/>
            <person name="Brachat S."/>
            <person name="Lerch A."/>
            <person name="Gates K."/>
            <person name="Steiner S."/>
            <person name="Mohr C."/>
            <person name="Pohlmann R."/>
            <person name="Luedi P."/>
            <person name="Choi S."/>
            <person name="Wing R.A."/>
            <person name="Flavier A."/>
            <person name="Gaffney T.D."/>
            <person name="Philippsen P."/>
        </authorList>
    </citation>
    <scope>NUCLEOTIDE SEQUENCE [LARGE SCALE GENOMIC DNA]</scope>
    <source>
        <strain evidence="10">ATCC 10895 / CBS 109.51 / FGSC 9923 / NRRL Y-1056</strain>
    </source>
</reference>
<evidence type="ECO:0000256" key="1">
    <source>
        <dbReference type="ARBA" id="ARBA00004173"/>
    </source>
</evidence>
<reference evidence="10" key="2">
    <citation type="journal article" date="2013" name="G3 (Bethesda)">
        <title>Genomes of Ashbya fungi isolated from insects reveal four mating-type loci, numerous translocations, lack of transposons, and distinct gene duplications.</title>
        <authorList>
            <person name="Dietrich F.S."/>
            <person name="Voegeli S."/>
            <person name="Kuo S."/>
            <person name="Philippsen P."/>
        </authorList>
    </citation>
    <scope>GENOME REANNOTATION</scope>
    <source>
        <strain evidence="10">ATCC 10895 / CBS 109.51 / FGSC 9923 / NRRL Y-1056</strain>
    </source>
</reference>
<keyword evidence="5" id="KW-0411">Iron-sulfur</keyword>
<dbReference type="PIRSF" id="PIRSF007797">
    <property type="entry name" value="RSM22"/>
    <property type="match status" value="1"/>
</dbReference>
<dbReference type="InterPro" id="IPR015324">
    <property type="entry name" value="Ribosomal_Rsm22-like"/>
</dbReference>
<dbReference type="GeneID" id="4619591"/>
<dbReference type="SUPFAM" id="SSF53335">
    <property type="entry name" value="S-adenosyl-L-methionine-dependent methyltransferases"/>
    <property type="match status" value="1"/>
</dbReference>
<dbReference type="GO" id="GO:0008168">
    <property type="term" value="F:methyltransferase activity"/>
    <property type="evidence" value="ECO:0007669"/>
    <property type="project" value="InterPro"/>
</dbReference>
<dbReference type="GO" id="GO:0046872">
    <property type="term" value="F:metal ion binding"/>
    <property type="evidence" value="ECO:0007669"/>
    <property type="project" value="UniProtKB-KW"/>
</dbReference>
<dbReference type="PANTHER" id="PTHR13184:SF5">
    <property type="entry name" value="METHYLTRANSFERASE-LIKE PROTEIN 17, MITOCHONDRIAL"/>
    <property type="match status" value="1"/>
</dbReference>
<dbReference type="InterPro" id="IPR016522">
    <property type="entry name" value="RSM22_mit_bud"/>
</dbReference>
<feature type="compositionally biased region" description="Basic and acidic residues" evidence="8">
    <location>
        <begin position="700"/>
        <end position="709"/>
    </location>
</feature>
<dbReference type="GO" id="GO:0180026">
    <property type="term" value="P:mitochondrial small ribosomal subunit assembly"/>
    <property type="evidence" value="ECO:0007669"/>
    <property type="project" value="EnsemblFungi"/>
</dbReference>
<dbReference type="InterPro" id="IPR029063">
    <property type="entry name" value="SAM-dependent_MTases_sf"/>
</dbReference>
<dbReference type="PANTHER" id="PTHR13184">
    <property type="entry name" value="37S RIBOSOMAL PROTEIN S22"/>
    <property type="match status" value="1"/>
</dbReference>
<dbReference type="GO" id="GO:0005763">
    <property type="term" value="C:mitochondrial small ribosomal subunit"/>
    <property type="evidence" value="ECO:0000318"/>
    <property type="project" value="GO_Central"/>
</dbReference>
<dbReference type="GO" id="GO:0006412">
    <property type="term" value="P:translation"/>
    <property type="evidence" value="ECO:0007669"/>
    <property type="project" value="InterPro"/>
</dbReference>
<keyword evidence="3" id="KW-0809">Transit peptide</keyword>
<evidence type="ECO:0000256" key="7">
    <source>
        <dbReference type="ARBA" id="ARBA00045681"/>
    </source>
</evidence>
<dbReference type="HOGENOM" id="CLU_024759_0_0_1"/>
<feature type="region of interest" description="Disordered" evidence="8">
    <location>
        <begin position="690"/>
        <end position="709"/>
    </location>
</feature>
<sequence length="709" mass="78823">MLGRRVAILQVNRRVISRKAFIGADIPDSLLNPRANAPLAGSLAASADTSLVIDRETLINGVASPFRNELGETIKGSNAQESRLAEATLAGMAPRGQIQLNPEIAKVIRKNILSLHVPSSIRSTAARHFVEIYERKIHRPAATRMEVDAHVAALFLQNYAAIYQTLSELRKRVGPGFNPERVLDVGYGPATGIVALNDLMGPEYRPSVKEAVILSHPDMQKRAKIILSRQLNEVPDSSAAAVEELLETQQSEGENMDDIPEEDDLVGEVMTKKININTRLRKDVPGSQYYDLIIVTHQLLRQEERFPVQVDENLEHYLNLLAPGGHIVIVERGNPMGFEIIARARQIMLRPENYPEERGKIPRPWIRGSTTKPYNYTVVPEKHTEGSNEIEEGTALLKEITEQHGEVKEADLEFEPELMESLRDRSSTREADYHLKIVAPCPHHGKCPLQTGKPAYYELDEGASLKFCNFQQSVERPKYTIELKKGKVLATPWQTPTDAIGIKGKAKAGSGRENGKNSEVVNYSYLIAERAQNDSATIAAINAQRQRSGAAESGSTVANASETWPRVIRQPTKRKGHVMLDLCAPSGQFEKWVVSKSFDKQAYHDARKAQKGDLWALDAKTKIPGKGALNVAKLEKRHKERIKAAKLESKEKSRIVREEAAELEAVEDSSPAHMEATINALANLHADSFRSASKKRDKNRKLAVDAIRK</sequence>
<dbReference type="Proteomes" id="UP000000591">
    <property type="component" value="Chromosome III"/>
</dbReference>
<dbReference type="EMBL" id="AE016816">
    <property type="protein sequence ID" value="AAS51290.1"/>
    <property type="molecule type" value="Genomic_DNA"/>
</dbReference>
<dbReference type="Pfam" id="PF09243">
    <property type="entry name" value="Rsm22"/>
    <property type="match status" value="2"/>
</dbReference>
<dbReference type="eggNOG" id="KOG2539">
    <property type="taxonomic scope" value="Eukaryota"/>
</dbReference>